<dbReference type="PANTHER" id="PTHR35113">
    <property type="entry name" value="FERREDOXIN-THIOREDOXIN REDUCTASE CATALYTIC CHAIN, CHLOROPLASTIC"/>
    <property type="match status" value="1"/>
</dbReference>
<evidence type="ECO:0000256" key="10">
    <source>
        <dbReference type="ARBA" id="ARBA00023014"/>
    </source>
</evidence>
<dbReference type="Pfam" id="PF02943">
    <property type="entry name" value="FeThRed_B"/>
    <property type="match status" value="1"/>
</dbReference>
<dbReference type="PROSITE" id="PS50105">
    <property type="entry name" value="SAM_DOMAIN"/>
    <property type="match status" value="1"/>
</dbReference>
<dbReference type="GO" id="GO:0051539">
    <property type="term" value="F:4 iron, 4 sulfur cluster binding"/>
    <property type="evidence" value="ECO:0007669"/>
    <property type="project" value="UniProtKB-KW"/>
</dbReference>
<comment type="subunit">
    <text evidence="13">Heterodimer of subunit A (variable subunit) and subunit B (catalytic subunit). Heterodimeric FTR forms a complex with ferredoxin and thioredoxin.</text>
</comment>
<dbReference type="EC" id="1.8.7.2" evidence="4"/>
<feature type="compositionally biased region" description="Polar residues" evidence="16">
    <location>
        <begin position="300"/>
        <end position="313"/>
    </location>
</feature>
<dbReference type="GO" id="GO:0016730">
    <property type="term" value="F:oxidoreductase activity, acting on iron-sulfur proteins as donors"/>
    <property type="evidence" value="ECO:0007669"/>
    <property type="project" value="InterPro"/>
</dbReference>
<dbReference type="GO" id="GO:0103012">
    <property type="term" value="F:ferredoxin-thioredoxin reductase activity"/>
    <property type="evidence" value="ECO:0007669"/>
    <property type="project" value="UniProtKB-EC"/>
</dbReference>
<comment type="similarity">
    <text evidence="3">Belongs to the ferredoxin thioredoxin reductase beta subunit family.</text>
</comment>
<dbReference type="Gene3D" id="3.90.460.10">
    <property type="entry name" value="Ferredoxin thioredoxin reductase catalytic beta subunit"/>
    <property type="match status" value="1"/>
</dbReference>
<evidence type="ECO:0000256" key="6">
    <source>
        <dbReference type="ARBA" id="ARBA00022485"/>
    </source>
</evidence>
<comment type="caution">
    <text evidence="18">The sequence shown here is derived from an EMBL/GenBank/DDBJ whole genome shotgun (WGS) entry which is preliminary data.</text>
</comment>
<feature type="region of interest" description="Disordered" evidence="16">
    <location>
        <begin position="278"/>
        <end position="353"/>
    </location>
</feature>
<dbReference type="InterPro" id="IPR036644">
    <property type="entry name" value="FTR_bsu_sf"/>
</dbReference>
<dbReference type="SUPFAM" id="SSF47769">
    <property type="entry name" value="SAM/Pointed domain"/>
    <property type="match status" value="1"/>
</dbReference>
<evidence type="ECO:0000256" key="15">
    <source>
        <dbReference type="ARBA" id="ARBA00048150"/>
    </source>
</evidence>
<dbReference type="InterPro" id="IPR013761">
    <property type="entry name" value="SAM/pointed_sf"/>
</dbReference>
<comment type="catalytic activity">
    <reaction evidence="15">
        <text>[thioredoxin]-disulfide + 2 reduced [2Fe-2S]-[ferredoxin] + 2 H(+) = [thioredoxin]-dithiol + 2 oxidized [2Fe-2S]-[ferredoxin]</text>
        <dbReference type="Rhea" id="RHEA:42336"/>
        <dbReference type="Rhea" id="RHEA-COMP:10000"/>
        <dbReference type="Rhea" id="RHEA-COMP:10001"/>
        <dbReference type="Rhea" id="RHEA-COMP:10698"/>
        <dbReference type="Rhea" id="RHEA-COMP:10700"/>
        <dbReference type="ChEBI" id="CHEBI:15378"/>
        <dbReference type="ChEBI" id="CHEBI:29950"/>
        <dbReference type="ChEBI" id="CHEBI:33737"/>
        <dbReference type="ChEBI" id="CHEBI:33738"/>
        <dbReference type="ChEBI" id="CHEBI:50058"/>
        <dbReference type="EC" id="1.8.7.2"/>
    </reaction>
</comment>
<evidence type="ECO:0000256" key="3">
    <source>
        <dbReference type="ARBA" id="ARBA00007941"/>
    </source>
</evidence>
<dbReference type="EMBL" id="RDQH01000343">
    <property type="protein sequence ID" value="RXH69401.1"/>
    <property type="molecule type" value="Genomic_DNA"/>
</dbReference>
<proteinExistence type="inferred from homology"/>
<organism evidence="18 19">
    <name type="scientific">Malus domestica</name>
    <name type="common">Apple</name>
    <name type="synonym">Pyrus malus</name>
    <dbReference type="NCBI Taxonomy" id="3750"/>
    <lineage>
        <taxon>Eukaryota</taxon>
        <taxon>Viridiplantae</taxon>
        <taxon>Streptophyta</taxon>
        <taxon>Embryophyta</taxon>
        <taxon>Tracheophyta</taxon>
        <taxon>Spermatophyta</taxon>
        <taxon>Magnoliopsida</taxon>
        <taxon>eudicotyledons</taxon>
        <taxon>Gunneridae</taxon>
        <taxon>Pentapetalae</taxon>
        <taxon>rosids</taxon>
        <taxon>fabids</taxon>
        <taxon>Rosales</taxon>
        <taxon>Rosaceae</taxon>
        <taxon>Amygdaloideae</taxon>
        <taxon>Maleae</taxon>
        <taxon>Malus</taxon>
    </lineage>
</organism>
<gene>
    <name evidence="18" type="ORF">DVH24_037185</name>
</gene>
<dbReference type="Pfam" id="PF00536">
    <property type="entry name" value="SAM_1"/>
    <property type="match status" value="1"/>
</dbReference>
<feature type="domain" description="SAM" evidence="17">
    <location>
        <begin position="427"/>
        <end position="486"/>
    </location>
</feature>
<dbReference type="Gene3D" id="1.10.150.50">
    <property type="entry name" value="Transcription Factor, Ets-1"/>
    <property type="match status" value="1"/>
</dbReference>
<reference evidence="18 19" key="1">
    <citation type="submission" date="2018-10" db="EMBL/GenBank/DDBJ databases">
        <title>A high-quality apple genome assembly.</title>
        <authorList>
            <person name="Hu J."/>
        </authorList>
    </citation>
    <scope>NUCLEOTIDE SEQUENCE [LARGE SCALE GENOMIC DNA]</scope>
    <source>
        <strain evidence="19">cv. HFTH1</strain>
        <tissue evidence="18">Young leaf</tissue>
    </source>
</reference>
<keyword evidence="7" id="KW-0479">Metal-binding</keyword>
<evidence type="ECO:0000256" key="13">
    <source>
        <dbReference type="ARBA" id="ARBA00026011"/>
    </source>
</evidence>
<evidence type="ECO:0000256" key="9">
    <source>
        <dbReference type="ARBA" id="ARBA00023004"/>
    </source>
</evidence>
<dbReference type="Proteomes" id="UP000290289">
    <property type="component" value="Chromosome 17"/>
</dbReference>
<comment type="function">
    <text evidence="2">Catalytic subunit of the ferredoxin-thioredoxin reductase (FTR), which catalyzes the two-electron reduction of thioredoxins by the electrons provided by reduced ferredoxin.</text>
</comment>
<feature type="compositionally biased region" description="Basic and acidic residues" evidence="16">
    <location>
        <begin position="207"/>
        <end position="216"/>
    </location>
</feature>
<evidence type="ECO:0000256" key="14">
    <source>
        <dbReference type="ARBA" id="ARBA00030295"/>
    </source>
</evidence>
<dbReference type="GO" id="GO:0046872">
    <property type="term" value="F:metal ion binding"/>
    <property type="evidence" value="ECO:0007669"/>
    <property type="project" value="UniProtKB-KW"/>
</dbReference>
<evidence type="ECO:0000256" key="7">
    <source>
        <dbReference type="ARBA" id="ARBA00022723"/>
    </source>
</evidence>
<dbReference type="PANTHER" id="PTHR35113:SF1">
    <property type="entry name" value="FERREDOXIN-THIOREDOXIN REDUCTASE CATALYTIC CHAIN, CHLOROPLASTIC"/>
    <property type="match status" value="1"/>
</dbReference>
<dbReference type="AlphaFoldDB" id="A0A498HJT2"/>
<evidence type="ECO:0000313" key="19">
    <source>
        <dbReference type="Proteomes" id="UP000290289"/>
    </source>
</evidence>
<name>A0A498HJT2_MALDO</name>
<keyword evidence="10" id="KW-0411">Iron-sulfur</keyword>
<evidence type="ECO:0000256" key="5">
    <source>
        <dbReference type="ARBA" id="ARBA00018993"/>
    </source>
</evidence>
<feature type="region of interest" description="Disordered" evidence="16">
    <location>
        <begin position="195"/>
        <end position="216"/>
    </location>
</feature>
<dbReference type="FunFam" id="3.90.460.10:FF:000001">
    <property type="entry name" value="Ferredoxin-thioredoxin reductase, catalytic chain"/>
    <property type="match status" value="1"/>
</dbReference>
<evidence type="ECO:0000256" key="4">
    <source>
        <dbReference type="ARBA" id="ARBA00012358"/>
    </source>
</evidence>
<evidence type="ECO:0000259" key="17">
    <source>
        <dbReference type="PROSITE" id="PS50105"/>
    </source>
</evidence>
<evidence type="ECO:0000256" key="16">
    <source>
        <dbReference type="SAM" id="MobiDB-lite"/>
    </source>
</evidence>
<keyword evidence="9" id="KW-0408">Iron</keyword>
<comment type="cofactor">
    <cofactor evidence="1">
        <name>[4Fe-4S] cluster</name>
        <dbReference type="ChEBI" id="CHEBI:49883"/>
    </cofactor>
</comment>
<evidence type="ECO:0000256" key="12">
    <source>
        <dbReference type="ARBA" id="ARBA00023284"/>
    </source>
</evidence>
<evidence type="ECO:0000256" key="11">
    <source>
        <dbReference type="ARBA" id="ARBA00023157"/>
    </source>
</evidence>
<dbReference type="STRING" id="3750.A0A498HJT2"/>
<dbReference type="SUPFAM" id="SSF57662">
    <property type="entry name" value="Ferredoxin thioredoxin reductase (FTR), catalytic beta chain"/>
    <property type="match status" value="1"/>
</dbReference>
<evidence type="ECO:0000256" key="2">
    <source>
        <dbReference type="ARBA" id="ARBA00003945"/>
    </source>
</evidence>
<sequence>MTLQLQAPSFGASIASFVSPLNRSTRRPVIIANAEPSDKSVEIMRKFSEQYARKSGTYFCVDKGVTSVVIKGLADHKDSLGAPLCPCRHYDDKPAEAGQGFWNCPCVPMRERKECHCMLFLTPDNDFAGPEQAISLEEIKESTANIMSNSRVTITLGRSGQVVERGGFVSNSAKMRGDSGMVSGSKRMADRLGSNAHGFSFSSGKRQRGDGIKWNEGDRTLQDSRISRNDLRLKLLRKRLFKKQIGGVVEEHKQLDPRAKLSKPVHPSLKYQVLQHNSETNGSNPMRQVPPRESPADLYQVNSRRNFYSSPTTDGFRGRSPPRELHPPSSFRPVDASRAGQFPRNGMVGSSRPTDSFIFTMKANPQAARPMAQFAPPSASVQRSSQMVLPYGDCTILASILGNLVLYCYFKFDEFISAFVQVDETLTVAGLLHSLGLGKYAIIFQAEEVDMTALKQMGDKDLKELGIPMGPRKKILLALLPRTKRPPP</sequence>
<keyword evidence="12" id="KW-0676">Redox-active center</keyword>
<evidence type="ECO:0000256" key="1">
    <source>
        <dbReference type="ARBA" id="ARBA00001966"/>
    </source>
</evidence>
<dbReference type="InterPro" id="IPR004209">
    <property type="entry name" value="FTR_bsu"/>
</dbReference>
<keyword evidence="11" id="KW-1015">Disulfide bond</keyword>
<keyword evidence="19" id="KW-1185">Reference proteome</keyword>
<evidence type="ECO:0000256" key="8">
    <source>
        <dbReference type="ARBA" id="ARBA00023002"/>
    </source>
</evidence>
<protein>
    <recommendedName>
        <fullName evidence="5">Ferredoxin-thioredoxin reductase catalytic chain, chloroplastic</fullName>
        <ecNumber evidence="4">1.8.7.2</ecNumber>
    </recommendedName>
    <alternativeName>
        <fullName evidence="14">Ferredoxin-thioredoxin reductase subunit B</fullName>
    </alternativeName>
</protein>
<evidence type="ECO:0000313" key="18">
    <source>
        <dbReference type="EMBL" id="RXH69401.1"/>
    </source>
</evidence>
<dbReference type="InterPro" id="IPR001660">
    <property type="entry name" value="SAM"/>
</dbReference>
<keyword evidence="6" id="KW-0004">4Fe-4S</keyword>
<accession>A0A498HJT2</accession>
<dbReference type="FunFam" id="1.10.150.50:FF:000077">
    <property type="entry name" value="DDHD domain-containing 2"/>
    <property type="match status" value="1"/>
</dbReference>
<dbReference type="SMART" id="SM00454">
    <property type="entry name" value="SAM"/>
    <property type="match status" value="1"/>
</dbReference>
<keyword evidence="8" id="KW-0560">Oxidoreductase</keyword>